<dbReference type="RefSeq" id="WP_014560096.1">
    <property type="nucleotide sequence ID" value="NC_017464.1"/>
</dbReference>
<reference evidence="3 4" key="1">
    <citation type="journal article" date="2012" name="Front. Microbiol.">
        <title>Complete genome of Ignavibacterium album, a metabolically versatile, flagellated, facultative anaerobe from the phylum Chlorobi.</title>
        <authorList>
            <person name="Liu Z."/>
            <person name="Frigaard N.-U."/>
            <person name="Vogl K."/>
            <person name="Iino T."/>
            <person name="Ohkuma M."/>
            <person name="Overmann J."/>
            <person name="Bryant D.A."/>
        </authorList>
    </citation>
    <scope>NUCLEOTIDE SEQUENCE [LARGE SCALE GENOMIC DNA]</scope>
    <source>
        <strain evidence="4">DSM 19864 / JCM 16511 / NBRC 101810 / Mat9-16</strain>
    </source>
</reference>
<dbReference type="SUPFAM" id="SSF56235">
    <property type="entry name" value="N-terminal nucleophile aminohydrolases (Ntn hydrolases)"/>
    <property type="match status" value="1"/>
</dbReference>
<sequence>MCELLGLNFNREVVSDFSFSGFSKRGKDNPDGWGLAYYNGDKAEVIKEASDASQSILADSVRSNEFIRSKIFIAHVRYATAGTKSFKNTHPFKKELNGKQYIFAHNGTIKNFHKFKLEKFKPEGQTDSEHIFCYLLNRISEKGINNWDENNFIWLHNILSDLNEEGKLNCLFSDGEHLFCYRDKNTSVGLNYVLRKAPFDDNISLNDEDFDMSILLRKFPAEKGYIIATEPLTNEHWQEFEWGSLKVFRSGEMIFESY</sequence>
<dbReference type="PANTHER" id="PTHR42824:SF1">
    <property type="entry name" value="GLUTAMINE AMIDOTRANSFERASE YAFJ-RELATED"/>
    <property type="match status" value="1"/>
</dbReference>
<gene>
    <name evidence="3" type="ordered locus">IALB_1230</name>
</gene>
<dbReference type="GO" id="GO:0016740">
    <property type="term" value="F:transferase activity"/>
    <property type="evidence" value="ECO:0007669"/>
    <property type="project" value="UniProtKB-KW"/>
</dbReference>
<evidence type="ECO:0000313" key="3">
    <source>
        <dbReference type="EMBL" id="AFH48941.1"/>
    </source>
</evidence>
<evidence type="ECO:0000259" key="2">
    <source>
        <dbReference type="PROSITE" id="PS51278"/>
    </source>
</evidence>
<protein>
    <submittedName>
        <fullName evidence="3">Glutamine amidotransferase</fullName>
    </submittedName>
</protein>
<organism evidence="3 4">
    <name type="scientific">Ignavibacterium album (strain DSM 19864 / JCM 16511 / NBRC 101810 / Mat9-16)</name>
    <dbReference type="NCBI Taxonomy" id="945713"/>
    <lineage>
        <taxon>Bacteria</taxon>
        <taxon>Pseudomonadati</taxon>
        <taxon>Ignavibacteriota</taxon>
        <taxon>Ignavibacteria</taxon>
        <taxon>Ignavibacteriales</taxon>
        <taxon>Ignavibacteriaceae</taxon>
        <taxon>Ignavibacterium</taxon>
    </lineage>
</organism>
<dbReference type="PROSITE" id="PS51278">
    <property type="entry name" value="GATASE_TYPE_2"/>
    <property type="match status" value="1"/>
</dbReference>
<dbReference type="AlphaFoldDB" id="I0AIY4"/>
<keyword evidence="4" id="KW-1185">Reference proteome</keyword>
<dbReference type="KEGG" id="ial:IALB_1230"/>
<dbReference type="OrthoDB" id="321954at2"/>
<dbReference type="InterPro" id="IPR029055">
    <property type="entry name" value="Ntn_hydrolases_N"/>
</dbReference>
<dbReference type="PANTHER" id="PTHR42824">
    <property type="entry name" value="GLUTAMINE AMIDOTRANSFERASE"/>
    <property type="match status" value="1"/>
</dbReference>
<dbReference type="Pfam" id="PF13230">
    <property type="entry name" value="GATase_4"/>
    <property type="match status" value="1"/>
</dbReference>
<dbReference type="InterPro" id="IPR026869">
    <property type="entry name" value="EgtC-like"/>
</dbReference>
<dbReference type="Gene3D" id="3.60.20.10">
    <property type="entry name" value="Glutamine Phosphoribosylpyrophosphate, subunit 1, domain 1"/>
    <property type="match status" value="1"/>
</dbReference>
<dbReference type="EMBL" id="CP003418">
    <property type="protein sequence ID" value="AFH48941.1"/>
    <property type="molecule type" value="Genomic_DNA"/>
</dbReference>
<dbReference type="HOGENOM" id="CLU_059273_0_0_10"/>
<dbReference type="Proteomes" id="UP000007394">
    <property type="component" value="Chromosome"/>
</dbReference>
<dbReference type="STRING" id="945713.IALB_1230"/>
<evidence type="ECO:0000313" key="4">
    <source>
        <dbReference type="Proteomes" id="UP000007394"/>
    </source>
</evidence>
<dbReference type="CDD" id="cd01908">
    <property type="entry name" value="YafJ"/>
    <property type="match status" value="1"/>
</dbReference>
<name>I0AIY4_IGNAJ</name>
<proteinExistence type="predicted"/>
<accession>I0AIY4</accession>
<keyword evidence="1 3" id="KW-0315">Glutamine amidotransferase</keyword>
<feature type="domain" description="Glutamine amidotransferase type-2" evidence="2">
    <location>
        <begin position="2"/>
        <end position="258"/>
    </location>
</feature>
<dbReference type="InterPro" id="IPR017932">
    <property type="entry name" value="GATase_2_dom"/>
</dbReference>
<dbReference type="eggNOG" id="COG0121">
    <property type="taxonomic scope" value="Bacteria"/>
</dbReference>
<keyword evidence="3" id="KW-0808">Transferase</keyword>
<evidence type="ECO:0000256" key="1">
    <source>
        <dbReference type="ARBA" id="ARBA00022962"/>
    </source>
</evidence>